<sequence length="217" mass="23811">MISQHLLSSVPHSVNSHISQLRLNVKMFVFFPQTTLKFGFSFIYGDCLLPQAVLNASAQPPRPPPCSCSTQEKSCSYKATRPPNSRPKSFREGLSNLVELKWRTTSTSATSHAIAHGAEEAGSAFDLSGLQPLHHPDRISHPIYFLGFSLFRNPWECDCTLEWLKEWMRATSCAAIPCALTPSSVGGLISVGMAKVNGRVTPAELNSDHGLLEIAHH</sequence>
<dbReference type="AlphaFoldDB" id="A0AAD3RIU9"/>
<dbReference type="Gene3D" id="3.80.10.10">
    <property type="entry name" value="Ribonuclease Inhibitor"/>
    <property type="match status" value="1"/>
</dbReference>
<accession>A0AAD3RIU9</accession>
<keyword evidence="2" id="KW-1185">Reference proteome</keyword>
<dbReference type="InterPro" id="IPR032675">
    <property type="entry name" value="LRR_dom_sf"/>
</dbReference>
<organism evidence="1 2">
    <name type="scientific">Lates japonicus</name>
    <name type="common">Japanese lates</name>
    <dbReference type="NCBI Taxonomy" id="270547"/>
    <lineage>
        <taxon>Eukaryota</taxon>
        <taxon>Metazoa</taxon>
        <taxon>Chordata</taxon>
        <taxon>Craniata</taxon>
        <taxon>Vertebrata</taxon>
        <taxon>Euteleostomi</taxon>
        <taxon>Actinopterygii</taxon>
        <taxon>Neopterygii</taxon>
        <taxon>Teleostei</taxon>
        <taxon>Neoteleostei</taxon>
        <taxon>Acanthomorphata</taxon>
        <taxon>Carangaria</taxon>
        <taxon>Carangaria incertae sedis</taxon>
        <taxon>Centropomidae</taxon>
        <taxon>Lates</taxon>
    </lineage>
</organism>
<dbReference type="Proteomes" id="UP001279410">
    <property type="component" value="Unassembled WGS sequence"/>
</dbReference>
<dbReference type="EMBL" id="BRZM01000434">
    <property type="protein sequence ID" value="GLD70773.1"/>
    <property type="molecule type" value="Genomic_DNA"/>
</dbReference>
<evidence type="ECO:0000313" key="2">
    <source>
        <dbReference type="Proteomes" id="UP001279410"/>
    </source>
</evidence>
<evidence type="ECO:0000313" key="1">
    <source>
        <dbReference type="EMBL" id="GLD70773.1"/>
    </source>
</evidence>
<name>A0AAD3RIU9_LATJO</name>
<gene>
    <name evidence="1" type="ORF">AKAME5_002209100</name>
</gene>
<comment type="caution">
    <text evidence="1">The sequence shown here is derived from an EMBL/GenBank/DDBJ whole genome shotgun (WGS) entry which is preliminary data.</text>
</comment>
<protein>
    <submittedName>
        <fullName evidence="1">Nyctalopin</fullName>
    </submittedName>
</protein>
<proteinExistence type="predicted"/>
<reference evidence="1" key="1">
    <citation type="submission" date="2022-08" db="EMBL/GenBank/DDBJ databases">
        <title>Genome sequencing of akame (Lates japonicus).</title>
        <authorList>
            <person name="Hashiguchi Y."/>
            <person name="Takahashi H."/>
        </authorList>
    </citation>
    <scope>NUCLEOTIDE SEQUENCE</scope>
    <source>
        <strain evidence="1">Kochi</strain>
    </source>
</reference>